<keyword evidence="3" id="KW-1185">Reference proteome</keyword>
<protein>
    <submittedName>
        <fullName evidence="2">Uncharacterized protein</fullName>
    </submittedName>
</protein>
<feature type="region of interest" description="Disordered" evidence="1">
    <location>
        <begin position="1"/>
        <end position="34"/>
    </location>
</feature>
<name>A0AA88JCK0_FICCA</name>
<evidence type="ECO:0000313" key="2">
    <source>
        <dbReference type="EMBL" id="GMN69079.1"/>
    </source>
</evidence>
<comment type="caution">
    <text evidence="2">The sequence shown here is derived from an EMBL/GenBank/DDBJ whole genome shotgun (WGS) entry which is preliminary data.</text>
</comment>
<dbReference type="AlphaFoldDB" id="A0AA88JCK0"/>
<proteinExistence type="predicted"/>
<dbReference type="Proteomes" id="UP001187192">
    <property type="component" value="Unassembled WGS sequence"/>
</dbReference>
<dbReference type="EMBL" id="BTGU01000766">
    <property type="protein sequence ID" value="GMN69079.1"/>
    <property type="molecule type" value="Genomic_DNA"/>
</dbReference>
<reference evidence="2" key="1">
    <citation type="submission" date="2023-07" db="EMBL/GenBank/DDBJ databases">
        <title>draft genome sequence of fig (Ficus carica).</title>
        <authorList>
            <person name="Takahashi T."/>
            <person name="Nishimura K."/>
        </authorList>
    </citation>
    <scope>NUCLEOTIDE SEQUENCE</scope>
</reference>
<sequence>MGFEEEIGERSHSGDWREESQRRLEVRERGRGVRENEWWSHGWRRLEARDRG</sequence>
<feature type="compositionally biased region" description="Basic and acidic residues" evidence="1">
    <location>
        <begin position="8"/>
        <end position="34"/>
    </location>
</feature>
<accession>A0AA88JCK0</accession>
<gene>
    <name evidence="2" type="ORF">TIFTF001_038135</name>
</gene>
<organism evidence="2 3">
    <name type="scientific">Ficus carica</name>
    <name type="common">Common fig</name>
    <dbReference type="NCBI Taxonomy" id="3494"/>
    <lineage>
        <taxon>Eukaryota</taxon>
        <taxon>Viridiplantae</taxon>
        <taxon>Streptophyta</taxon>
        <taxon>Embryophyta</taxon>
        <taxon>Tracheophyta</taxon>
        <taxon>Spermatophyta</taxon>
        <taxon>Magnoliopsida</taxon>
        <taxon>eudicotyledons</taxon>
        <taxon>Gunneridae</taxon>
        <taxon>Pentapetalae</taxon>
        <taxon>rosids</taxon>
        <taxon>fabids</taxon>
        <taxon>Rosales</taxon>
        <taxon>Moraceae</taxon>
        <taxon>Ficeae</taxon>
        <taxon>Ficus</taxon>
    </lineage>
</organism>
<evidence type="ECO:0000256" key="1">
    <source>
        <dbReference type="SAM" id="MobiDB-lite"/>
    </source>
</evidence>
<evidence type="ECO:0000313" key="3">
    <source>
        <dbReference type="Proteomes" id="UP001187192"/>
    </source>
</evidence>